<dbReference type="CDD" id="cd03214">
    <property type="entry name" value="ABC_Iron-Siderophores_B12_Hemin"/>
    <property type="match status" value="1"/>
</dbReference>
<dbReference type="GO" id="GO:0016887">
    <property type="term" value="F:ATP hydrolysis activity"/>
    <property type="evidence" value="ECO:0007669"/>
    <property type="project" value="InterPro"/>
</dbReference>
<dbReference type="InterPro" id="IPR003593">
    <property type="entry name" value="AAA+_ATPase"/>
</dbReference>
<evidence type="ECO:0000256" key="2">
    <source>
        <dbReference type="ARBA" id="ARBA00022741"/>
    </source>
</evidence>
<evidence type="ECO:0000256" key="1">
    <source>
        <dbReference type="ARBA" id="ARBA00022475"/>
    </source>
</evidence>
<dbReference type="PANTHER" id="PTHR42794">
    <property type="entry name" value="HEMIN IMPORT ATP-BINDING PROTEIN HMUV"/>
    <property type="match status" value="1"/>
</dbReference>
<gene>
    <name evidence="5" type="ORF">ABLV49_18620</name>
</gene>
<keyword evidence="1" id="KW-0472">Membrane</keyword>
<evidence type="ECO:0000259" key="4">
    <source>
        <dbReference type="PROSITE" id="PS50893"/>
    </source>
</evidence>
<keyword evidence="1" id="KW-1003">Cell membrane</keyword>
<keyword evidence="2" id="KW-0547">Nucleotide-binding</keyword>
<evidence type="ECO:0000256" key="3">
    <source>
        <dbReference type="ARBA" id="ARBA00022840"/>
    </source>
</evidence>
<feature type="domain" description="ABC transporter" evidence="4">
    <location>
        <begin position="3"/>
        <end position="237"/>
    </location>
</feature>
<dbReference type="SUPFAM" id="SSF52540">
    <property type="entry name" value="P-loop containing nucleoside triphosphate hydrolases"/>
    <property type="match status" value="1"/>
</dbReference>
<dbReference type="InterPro" id="IPR003439">
    <property type="entry name" value="ABC_transporter-like_ATP-bd"/>
</dbReference>
<proteinExistence type="predicted"/>
<organism evidence="5">
    <name type="scientific">Polaromonas hydrogenivorans</name>
    <dbReference type="NCBI Taxonomy" id="335476"/>
    <lineage>
        <taxon>Bacteria</taxon>
        <taxon>Pseudomonadati</taxon>
        <taxon>Pseudomonadota</taxon>
        <taxon>Betaproteobacteria</taxon>
        <taxon>Burkholderiales</taxon>
        <taxon>Comamonadaceae</taxon>
        <taxon>Polaromonas</taxon>
    </lineage>
</organism>
<dbReference type="RefSeq" id="WP_349278784.1">
    <property type="nucleotide sequence ID" value="NZ_CBCSCU010000026.1"/>
</dbReference>
<accession>A0AAU7LQJ2</accession>
<dbReference type="InterPro" id="IPR017871">
    <property type="entry name" value="ABC_transporter-like_CS"/>
</dbReference>
<keyword evidence="3 5" id="KW-0067">ATP-binding</keyword>
<sequence>MSLVLQQFGVAYGARPVVRNIDVAALPEGRIVALAGANGAGKSSTLRALAGLCRMTGQALLDGEDLARLRPPARARLVAYMPQSLPQASSLTVYESVLSAVRTACPQLAPAVVHQRIEQVLHNLGLHALALRALDALSGGQRQMAGLAQLLVRQPRLLLLDEPTSALDLRWQLCLMEALRQHLASHQALCLMAVHDLSLAARFCDDMLVMGQGQVIARGAPSRILTPALLRQAYGIAARVETCSLGTPIVLAEHALDPE</sequence>
<dbReference type="SMART" id="SM00382">
    <property type="entry name" value="AAA"/>
    <property type="match status" value="1"/>
</dbReference>
<evidence type="ECO:0000313" key="5">
    <source>
        <dbReference type="EMBL" id="XBP69865.1"/>
    </source>
</evidence>
<dbReference type="PROSITE" id="PS00211">
    <property type="entry name" value="ABC_TRANSPORTER_1"/>
    <property type="match status" value="1"/>
</dbReference>
<name>A0AAU7LQJ2_9BURK</name>
<dbReference type="PROSITE" id="PS50893">
    <property type="entry name" value="ABC_TRANSPORTER_2"/>
    <property type="match status" value="1"/>
</dbReference>
<protein>
    <submittedName>
        <fullName evidence="5">ABC transporter ATP-binding protein</fullName>
    </submittedName>
</protein>
<dbReference type="GO" id="GO:0005524">
    <property type="term" value="F:ATP binding"/>
    <property type="evidence" value="ECO:0007669"/>
    <property type="project" value="UniProtKB-KW"/>
</dbReference>
<reference evidence="5" key="1">
    <citation type="submission" date="2024-05" db="EMBL/GenBank/DDBJ databases">
        <authorList>
            <person name="Bunk B."/>
            <person name="Swiderski J."/>
            <person name="Sproer C."/>
            <person name="Thiel V."/>
        </authorList>
    </citation>
    <scope>NUCLEOTIDE SEQUENCE</scope>
    <source>
        <strain evidence="5">DSM 17735</strain>
    </source>
</reference>
<dbReference type="PANTHER" id="PTHR42794:SF2">
    <property type="entry name" value="ABC TRANSPORTER ATP-BINDING PROTEIN"/>
    <property type="match status" value="1"/>
</dbReference>
<dbReference type="AlphaFoldDB" id="A0AAU7LQJ2"/>
<dbReference type="EMBL" id="CP157675">
    <property type="protein sequence ID" value="XBP69865.1"/>
    <property type="molecule type" value="Genomic_DNA"/>
</dbReference>
<dbReference type="InterPro" id="IPR027417">
    <property type="entry name" value="P-loop_NTPase"/>
</dbReference>
<dbReference type="Gene3D" id="3.40.50.300">
    <property type="entry name" value="P-loop containing nucleotide triphosphate hydrolases"/>
    <property type="match status" value="1"/>
</dbReference>
<dbReference type="Pfam" id="PF00005">
    <property type="entry name" value="ABC_tran"/>
    <property type="match status" value="1"/>
</dbReference>